<organism evidence="2 3">
    <name type="scientific">Batillaria attramentaria</name>
    <dbReference type="NCBI Taxonomy" id="370345"/>
    <lineage>
        <taxon>Eukaryota</taxon>
        <taxon>Metazoa</taxon>
        <taxon>Spiralia</taxon>
        <taxon>Lophotrochozoa</taxon>
        <taxon>Mollusca</taxon>
        <taxon>Gastropoda</taxon>
        <taxon>Caenogastropoda</taxon>
        <taxon>Sorbeoconcha</taxon>
        <taxon>Cerithioidea</taxon>
        <taxon>Batillariidae</taxon>
        <taxon>Batillaria</taxon>
    </lineage>
</organism>
<evidence type="ECO:0000313" key="2">
    <source>
        <dbReference type="EMBL" id="KAK7507556.1"/>
    </source>
</evidence>
<reference evidence="2 3" key="1">
    <citation type="journal article" date="2023" name="Sci. Data">
        <title>Genome assembly of the Korean intertidal mud-creeper Batillaria attramentaria.</title>
        <authorList>
            <person name="Patra A.K."/>
            <person name="Ho P.T."/>
            <person name="Jun S."/>
            <person name="Lee S.J."/>
            <person name="Kim Y."/>
            <person name="Won Y.J."/>
        </authorList>
    </citation>
    <scope>NUCLEOTIDE SEQUENCE [LARGE SCALE GENOMIC DNA]</scope>
    <source>
        <strain evidence="2">Wonlab-2016</strain>
    </source>
</reference>
<evidence type="ECO:0000313" key="3">
    <source>
        <dbReference type="Proteomes" id="UP001519460"/>
    </source>
</evidence>
<dbReference type="Proteomes" id="UP001519460">
    <property type="component" value="Unassembled WGS sequence"/>
</dbReference>
<comment type="caution">
    <text evidence="2">The sequence shown here is derived from an EMBL/GenBank/DDBJ whole genome shotgun (WGS) entry which is preliminary data.</text>
</comment>
<sequence length="147" mass="16373">MPMARLYLLTPAEEGRKLEVERKHVTVKRTNEQNQITDMAPTPGLTGDTLSPSARAARSLYSPSQSERAPPFPVTKTRRRLRAVVIESSRPPKINFGPRHAREKHVSGSRRRRSQLGKLMLVSSGNCAYDPPSSRLVKHFAVGTSTD</sequence>
<evidence type="ECO:0000256" key="1">
    <source>
        <dbReference type="SAM" id="MobiDB-lite"/>
    </source>
</evidence>
<proteinExistence type="predicted"/>
<name>A0ABD0M881_9CAEN</name>
<accession>A0ABD0M881</accession>
<gene>
    <name evidence="2" type="ORF">BaRGS_00001491</name>
</gene>
<feature type="region of interest" description="Disordered" evidence="1">
    <location>
        <begin position="29"/>
        <end position="115"/>
    </location>
</feature>
<keyword evidence="3" id="KW-1185">Reference proteome</keyword>
<dbReference type="EMBL" id="JACVVK020000004">
    <property type="protein sequence ID" value="KAK7507556.1"/>
    <property type="molecule type" value="Genomic_DNA"/>
</dbReference>
<protein>
    <submittedName>
        <fullName evidence="2">Uncharacterized protein</fullName>
    </submittedName>
</protein>
<feature type="compositionally biased region" description="Basic residues" evidence="1">
    <location>
        <begin position="99"/>
        <end position="115"/>
    </location>
</feature>
<dbReference type="AlphaFoldDB" id="A0ABD0M881"/>